<dbReference type="SUPFAM" id="SSF81333">
    <property type="entry name" value="F1F0 ATP synthase subunit C"/>
    <property type="match status" value="1"/>
</dbReference>
<organism evidence="16 17">
    <name type="scientific">Emergencia timonensis</name>
    <dbReference type="NCBI Taxonomy" id="1776384"/>
    <lineage>
        <taxon>Bacteria</taxon>
        <taxon>Bacillati</taxon>
        <taxon>Bacillota</taxon>
        <taxon>Clostridia</taxon>
        <taxon>Peptostreptococcales</taxon>
        <taxon>Anaerovoracaceae</taxon>
        <taxon>Emergencia</taxon>
    </lineage>
</organism>
<evidence type="ECO:0000256" key="3">
    <source>
        <dbReference type="ARBA" id="ARBA00022448"/>
    </source>
</evidence>
<keyword evidence="8 14" id="KW-1133">Transmembrane helix</keyword>
<dbReference type="GO" id="GO:0005886">
    <property type="term" value="C:plasma membrane"/>
    <property type="evidence" value="ECO:0007669"/>
    <property type="project" value="UniProtKB-SubCell"/>
</dbReference>
<protein>
    <recommendedName>
        <fullName evidence="14">ATP synthase subunit c</fullName>
    </recommendedName>
    <alternativeName>
        <fullName evidence="14">ATP synthase F(0) sector subunit c</fullName>
    </alternativeName>
    <alternativeName>
        <fullName evidence="14">F-type ATPase subunit c</fullName>
        <shortName evidence="14">F-ATPase subunit c</shortName>
    </alternativeName>
    <alternativeName>
        <fullName evidence="14">Lipid-binding protein</fullName>
    </alternativeName>
</protein>
<dbReference type="InterPro" id="IPR035921">
    <property type="entry name" value="F/V-ATP_Csub_sf"/>
</dbReference>
<dbReference type="HAMAP" id="MF_01396">
    <property type="entry name" value="ATP_synth_c_bact"/>
    <property type="match status" value="1"/>
</dbReference>
<dbReference type="OrthoDB" id="9810379at2"/>
<dbReference type="STRING" id="1776384.GCA_900086585_00537"/>
<comment type="subcellular location">
    <subcellularLocation>
        <location evidence="1 14">Cell membrane</location>
        <topology evidence="1 14">Multi-pass membrane protein</topology>
    </subcellularLocation>
</comment>
<dbReference type="AlphaFoldDB" id="A0A415E0D0"/>
<feature type="transmembrane region" description="Helical" evidence="14">
    <location>
        <begin position="48"/>
        <end position="70"/>
    </location>
</feature>
<dbReference type="CDD" id="cd18121">
    <property type="entry name" value="ATP-synt_Fo_c"/>
    <property type="match status" value="1"/>
</dbReference>
<dbReference type="InterPro" id="IPR020537">
    <property type="entry name" value="ATP_synth_F0_csu_DDCD_BS"/>
</dbReference>
<evidence type="ECO:0000256" key="8">
    <source>
        <dbReference type="ARBA" id="ARBA00022989"/>
    </source>
</evidence>
<dbReference type="NCBIfam" id="TIGR01260">
    <property type="entry name" value="ATP_synt_c"/>
    <property type="match status" value="1"/>
</dbReference>
<comment type="similarity">
    <text evidence="2 14">Belongs to the ATPase C chain family.</text>
</comment>
<keyword evidence="16" id="KW-0378">Hydrolase</keyword>
<dbReference type="GO" id="GO:0045259">
    <property type="term" value="C:proton-transporting ATP synthase complex"/>
    <property type="evidence" value="ECO:0007669"/>
    <property type="project" value="UniProtKB-KW"/>
</dbReference>
<dbReference type="GO" id="GO:0008289">
    <property type="term" value="F:lipid binding"/>
    <property type="evidence" value="ECO:0007669"/>
    <property type="project" value="UniProtKB-KW"/>
</dbReference>
<dbReference type="InterPro" id="IPR005953">
    <property type="entry name" value="ATP_synth_csu_bac/chlpt"/>
</dbReference>
<evidence type="ECO:0000259" key="15">
    <source>
        <dbReference type="Pfam" id="PF00137"/>
    </source>
</evidence>
<reference evidence="16 17" key="1">
    <citation type="submission" date="2018-08" db="EMBL/GenBank/DDBJ databases">
        <title>A genome reference for cultivated species of the human gut microbiota.</title>
        <authorList>
            <person name="Zou Y."/>
            <person name="Xue W."/>
            <person name="Luo G."/>
        </authorList>
    </citation>
    <scope>NUCLEOTIDE SEQUENCE [LARGE SCALE GENOMIC DNA]</scope>
    <source>
        <strain evidence="16 17">AM07-24</strain>
    </source>
</reference>
<dbReference type="GO" id="GO:0016787">
    <property type="term" value="F:hydrolase activity"/>
    <property type="evidence" value="ECO:0007669"/>
    <property type="project" value="UniProtKB-KW"/>
</dbReference>
<keyword evidence="17" id="KW-1185">Reference proteome</keyword>
<evidence type="ECO:0000313" key="17">
    <source>
        <dbReference type="Proteomes" id="UP000284841"/>
    </source>
</evidence>
<dbReference type="Pfam" id="PF00137">
    <property type="entry name" value="ATP-synt_C"/>
    <property type="match status" value="1"/>
</dbReference>
<evidence type="ECO:0000256" key="5">
    <source>
        <dbReference type="ARBA" id="ARBA00022547"/>
    </source>
</evidence>
<accession>A0A415E0D0</accession>
<name>A0A415E0D0_9FIRM</name>
<keyword evidence="7 14" id="KW-0375">Hydrogen ion transport</keyword>
<evidence type="ECO:0000256" key="11">
    <source>
        <dbReference type="ARBA" id="ARBA00023136"/>
    </source>
</evidence>
<keyword evidence="12 14" id="KW-0066">ATP synthesis</keyword>
<keyword evidence="10 14" id="KW-0446">Lipid-binding</keyword>
<proteinExistence type="inferred from homology"/>
<sequence>MGIIAIGAGIAIGLAALGIGIGQGFGLRGGLEGISRQPEASGIIRTTMIVGMAIMETIGVLAFVIAIMLVSKL</sequence>
<keyword evidence="4 14" id="KW-1003">Cell membrane</keyword>
<comment type="function">
    <text evidence="14">Key component of the F(0) channel; it plays a direct role in translocation across the membrane. A homomeric c-ring of between 10-14 subunits forms the central stalk rotor element with the F(1) delta and epsilon subunits.</text>
</comment>
<evidence type="ECO:0000256" key="13">
    <source>
        <dbReference type="ARBA" id="ARBA00025198"/>
    </source>
</evidence>
<evidence type="ECO:0000256" key="1">
    <source>
        <dbReference type="ARBA" id="ARBA00004651"/>
    </source>
</evidence>
<dbReference type="InterPro" id="IPR000454">
    <property type="entry name" value="ATP_synth_F0_csu"/>
</dbReference>
<dbReference type="GO" id="GO:0033177">
    <property type="term" value="C:proton-transporting two-sector ATPase complex, proton-transporting domain"/>
    <property type="evidence" value="ECO:0007669"/>
    <property type="project" value="InterPro"/>
</dbReference>
<dbReference type="InterPro" id="IPR038662">
    <property type="entry name" value="ATP_synth_F0_csu_sf"/>
</dbReference>
<evidence type="ECO:0000256" key="4">
    <source>
        <dbReference type="ARBA" id="ARBA00022475"/>
    </source>
</evidence>
<evidence type="ECO:0000256" key="10">
    <source>
        <dbReference type="ARBA" id="ARBA00023121"/>
    </source>
</evidence>
<keyword evidence="6 14" id="KW-0812">Transmembrane</keyword>
<feature type="domain" description="V-ATPase proteolipid subunit C-like" evidence="15">
    <location>
        <begin position="6"/>
        <end position="69"/>
    </location>
</feature>
<comment type="function">
    <text evidence="13 14">F(1)F(0) ATP synthase produces ATP from ADP in the presence of a proton or sodium gradient. F-type ATPases consist of two structural domains, F(1) containing the extramembraneous catalytic core and F(0) containing the membrane proton channel, linked together by a central stalk and a peripheral stalk. During catalysis, ATP synthesis in the catalytic domain of F(1) is coupled via a rotary mechanism of the central stalk subunits to proton translocation.</text>
</comment>
<dbReference type="GO" id="GO:0046933">
    <property type="term" value="F:proton-transporting ATP synthase activity, rotational mechanism"/>
    <property type="evidence" value="ECO:0007669"/>
    <property type="project" value="UniProtKB-UniRule"/>
</dbReference>
<feature type="site" description="Reversibly protonated during proton transport" evidence="14">
    <location>
        <position position="56"/>
    </location>
</feature>
<dbReference type="PROSITE" id="PS00605">
    <property type="entry name" value="ATPASE_C"/>
    <property type="match status" value="1"/>
</dbReference>
<dbReference type="FunFam" id="1.20.20.10:FF:000002">
    <property type="entry name" value="ATP synthase subunit c"/>
    <property type="match status" value="1"/>
</dbReference>
<gene>
    <name evidence="14 16" type="primary">atpE</name>
    <name evidence="16" type="ORF">DW099_10285</name>
</gene>
<keyword evidence="3 14" id="KW-0813">Transport</keyword>
<comment type="caution">
    <text evidence="16">The sequence shown here is derived from an EMBL/GenBank/DDBJ whole genome shotgun (WGS) entry which is preliminary data.</text>
</comment>
<dbReference type="Gene3D" id="1.20.20.10">
    <property type="entry name" value="F1F0 ATP synthase subunit C"/>
    <property type="match status" value="1"/>
</dbReference>
<evidence type="ECO:0000256" key="14">
    <source>
        <dbReference type="HAMAP-Rule" id="MF_01396"/>
    </source>
</evidence>
<evidence type="ECO:0000256" key="7">
    <source>
        <dbReference type="ARBA" id="ARBA00022781"/>
    </source>
</evidence>
<dbReference type="Proteomes" id="UP000284841">
    <property type="component" value="Unassembled WGS sequence"/>
</dbReference>
<evidence type="ECO:0000313" key="16">
    <source>
        <dbReference type="EMBL" id="RHJ87086.1"/>
    </source>
</evidence>
<keyword evidence="9 14" id="KW-0406">Ion transport</keyword>
<feature type="transmembrane region" description="Helical" evidence="14">
    <location>
        <begin position="6"/>
        <end position="27"/>
    </location>
</feature>
<keyword evidence="5 14" id="KW-0138">CF(0)</keyword>
<dbReference type="GeneID" id="83002948"/>
<evidence type="ECO:0000256" key="6">
    <source>
        <dbReference type="ARBA" id="ARBA00022692"/>
    </source>
</evidence>
<dbReference type="EMBL" id="QRMS01000003">
    <property type="protein sequence ID" value="RHJ87086.1"/>
    <property type="molecule type" value="Genomic_DNA"/>
</dbReference>
<evidence type="ECO:0000256" key="9">
    <source>
        <dbReference type="ARBA" id="ARBA00023065"/>
    </source>
</evidence>
<dbReference type="RefSeq" id="WP_067533511.1">
    <property type="nucleotide sequence ID" value="NZ_AP025567.1"/>
</dbReference>
<evidence type="ECO:0000256" key="12">
    <source>
        <dbReference type="ARBA" id="ARBA00023310"/>
    </source>
</evidence>
<dbReference type="PRINTS" id="PR00124">
    <property type="entry name" value="ATPASEC"/>
</dbReference>
<evidence type="ECO:0000256" key="2">
    <source>
        <dbReference type="ARBA" id="ARBA00006704"/>
    </source>
</evidence>
<keyword evidence="11 14" id="KW-0472">Membrane</keyword>
<dbReference type="InterPro" id="IPR002379">
    <property type="entry name" value="ATPase_proteolipid_c-like_dom"/>
</dbReference>